<evidence type="ECO:0000256" key="4">
    <source>
        <dbReference type="ARBA" id="ARBA00023136"/>
    </source>
</evidence>
<sequence>MKLTSTEYGGARCHLHSQTSLVYFSFLTFSRRSTRAALVLLPLLGITWLFGCLAFNNATIAFQYIFAILNSLQGFFIFIFHCLANDEVRKTFATRVRRTVSRENYFKQDTTHHSLSNTVKRYQTSPSKTTTTQSGFVPGKPMMDAFTDKRDIRSSQVKL</sequence>
<organism evidence="7 8">
    <name type="scientific">Saccoglossus kowalevskii</name>
    <name type="common">Acorn worm</name>
    <dbReference type="NCBI Taxonomy" id="10224"/>
    <lineage>
        <taxon>Eukaryota</taxon>
        <taxon>Metazoa</taxon>
        <taxon>Hemichordata</taxon>
        <taxon>Enteropneusta</taxon>
        <taxon>Harrimaniidae</taxon>
        <taxon>Saccoglossus</taxon>
    </lineage>
</organism>
<dbReference type="PROSITE" id="PS50261">
    <property type="entry name" value="G_PROTEIN_RECEP_F2_4"/>
    <property type="match status" value="1"/>
</dbReference>
<proteinExistence type="predicted"/>
<dbReference type="Proteomes" id="UP000694865">
    <property type="component" value="Unplaced"/>
</dbReference>
<evidence type="ECO:0000256" key="3">
    <source>
        <dbReference type="ARBA" id="ARBA00022989"/>
    </source>
</evidence>
<dbReference type="InterPro" id="IPR017983">
    <property type="entry name" value="GPCR_2_secretin-like_CS"/>
</dbReference>
<keyword evidence="3 5" id="KW-1133">Transmembrane helix</keyword>
<dbReference type="RefSeq" id="XP_006819826.1">
    <property type="nucleotide sequence ID" value="XM_006819763.1"/>
</dbReference>
<feature type="transmembrane region" description="Helical" evidence="5">
    <location>
        <begin position="62"/>
        <end position="84"/>
    </location>
</feature>
<evidence type="ECO:0000313" key="8">
    <source>
        <dbReference type="RefSeq" id="XP_006819826.1"/>
    </source>
</evidence>
<dbReference type="PROSITE" id="PS00650">
    <property type="entry name" value="G_PROTEIN_RECEP_F2_2"/>
    <property type="match status" value="1"/>
</dbReference>
<reference evidence="8" key="1">
    <citation type="submission" date="2025-08" db="UniProtKB">
        <authorList>
            <consortium name="RefSeq"/>
        </authorList>
    </citation>
    <scope>IDENTIFICATION</scope>
    <source>
        <tissue evidence="8">Testes</tissue>
    </source>
</reference>
<dbReference type="PANTHER" id="PTHR12011">
    <property type="entry name" value="ADHESION G-PROTEIN COUPLED RECEPTOR"/>
    <property type="match status" value="1"/>
</dbReference>
<feature type="transmembrane region" description="Helical" evidence="5">
    <location>
        <begin position="36"/>
        <end position="56"/>
    </location>
</feature>
<evidence type="ECO:0000256" key="2">
    <source>
        <dbReference type="ARBA" id="ARBA00022692"/>
    </source>
</evidence>
<dbReference type="InterPro" id="IPR000832">
    <property type="entry name" value="GPCR_2_secretin-like"/>
</dbReference>
<feature type="domain" description="G-protein coupled receptors family 2 profile 2" evidence="6">
    <location>
        <begin position="1"/>
        <end position="85"/>
    </location>
</feature>
<comment type="subcellular location">
    <subcellularLocation>
        <location evidence="1">Membrane</location>
        <topology evidence="1">Multi-pass membrane protein</topology>
    </subcellularLocation>
</comment>
<dbReference type="Gene3D" id="1.20.1070.10">
    <property type="entry name" value="Rhodopsin 7-helix transmembrane proteins"/>
    <property type="match status" value="1"/>
</dbReference>
<dbReference type="PANTHER" id="PTHR12011:SF347">
    <property type="entry name" value="FI21270P1-RELATED"/>
    <property type="match status" value="1"/>
</dbReference>
<dbReference type="Pfam" id="PF00002">
    <property type="entry name" value="7tm_2"/>
    <property type="match status" value="1"/>
</dbReference>
<dbReference type="PRINTS" id="PR00249">
    <property type="entry name" value="GPCRSECRETIN"/>
</dbReference>
<evidence type="ECO:0000256" key="1">
    <source>
        <dbReference type="ARBA" id="ARBA00004141"/>
    </source>
</evidence>
<name>A0ABM0MII5_SACKO</name>
<keyword evidence="4 5" id="KW-0472">Membrane</keyword>
<accession>A0ABM0MII5</accession>
<dbReference type="InterPro" id="IPR017981">
    <property type="entry name" value="GPCR_2-like_7TM"/>
</dbReference>
<keyword evidence="2 5" id="KW-0812">Transmembrane</keyword>
<evidence type="ECO:0000313" key="7">
    <source>
        <dbReference type="Proteomes" id="UP000694865"/>
    </source>
</evidence>
<protein>
    <submittedName>
        <fullName evidence="8">Probable G-protein coupled receptor 133-like</fullName>
    </submittedName>
</protein>
<dbReference type="GeneID" id="102809494"/>
<gene>
    <name evidence="8" type="primary">LOC102809494</name>
</gene>
<evidence type="ECO:0000256" key="5">
    <source>
        <dbReference type="SAM" id="Phobius"/>
    </source>
</evidence>
<keyword evidence="7" id="KW-1185">Reference proteome</keyword>
<evidence type="ECO:0000259" key="6">
    <source>
        <dbReference type="PROSITE" id="PS50261"/>
    </source>
</evidence>